<proteinExistence type="predicted"/>
<evidence type="ECO:0000313" key="2">
    <source>
        <dbReference type="Proteomes" id="UP000016924"/>
    </source>
</evidence>
<dbReference type="GeneID" id="19903860"/>
<evidence type="ECO:0008006" key="3">
    <source>
        <dbReference type="Google" id="ProtNLM"/>
    </source>
</evidence>
<dbReference type="RefSeq" id="XP_007782613.1">
    <property type="nucleotide sequence ID" value="XM_007784423.1"/>
</dbReference>
<dbReference type="EMBL" id="JH767586">
    <property type="protein sequence ID" value="EON67296.1"/>
    <property type="molecule type" value="Genomic_DNA"/>
</dbReference>
<dbReference type="Proteomes" id="UP000016924">
    <property type="component" value="Unassembled WGS sequence"/>
</dbReference>
<reference evidence="2" key="1">
    <citation type="submission" date="2012-06" db="EMBL/GenBank/DDBJ databases">
        <title>The genome sequence of Coniosporium apollinis CBS 100218.</title>
        <authorList>
            <consortium name="The Broad Institute Genome Sequencing Platform"/>
            <person name="Cuomo C."/>
            <person name="Gorbushina A."/>
            <person name="Noack S."/>
            <person name="Walker B."/>
            <person name="Young S.K."/>
            <person name="Zeng Q."/>
            <person name="Gargeya S."/>
            <person name="Fitzgerald M."/>
            <person name="Haas B."/>
            <person name="Abouelleil A."/>
            <person name="Alvarado L."/>
            <person name="Arachchi H.M."/>
            <person name="Berlin A.M."/>
            <person name="Chapman S.B."/>
            <person name="Goldberg J."/>
            <person name="Griggs A."/>
            <person name="Gujja S."/>
            <person name="Hansen M."/>
            <person name="Howarth C."/>
            <person name="Imamovic A."/>
            <person name="Larimer J."/>
            <person name="McCowan C."/>
            <person name="Montmayeur A."/>
            <person name="Murphy C."/>
            <person name="Neiman D."/>
            <person name="Pearson M."/>
            <person name="Priest M."/>
            <person name="Roberts A."/>
            <person name="Saif S."/>
            <person name="Shea T."/>
            <person name="Sisk P."/>
            <person name="Sykes S."/>
            <person name="Wortman J."/>
            <person name="Nusbaum C."/>
            <person name="Birren B."/>
        </authorList>
    </citation>
    <scope>NUCLEOTIDE SEQUENCE [LARGE SCALE GENOMIC DNA]</scope>
    <source>
        <strain evidence="2">CBS 100218</strain>
    </source>
</reference>
<dbReference type="AlphaFoldDB" id="R7Z051"/>
<sequence length="176" mass="20499">MDPEQVLSLRLLRTELYNDPEKSLVRDLENAGQIFNTISVRSFPCKAKTTVRDFLCGKDKEMPSWVPHFAERVHWEGRYQVKDPNAPKTVARNVFPNCLPAELLHNIIDMLPSYSVQALRITFRELYHFVGEATGTQQLHVVTARRKGEEDFSRMYVWDSKRQEACEIDCPMMNPR</sequence>
<evidence type="ECO:0000313" key="1">
    <source>
        <dbReference type="EMBL" id="EON67296.1"/>
    </source>
</evidence>
<accession>R7Z051</accession>
<gene>
    <name evidence="1" type="ORF">W97_06549</name>
</gene>
<organism evidence="1 2">
    <name type="scientific">Coniosporium apollinis (strain CBS 100218)</name>
    <name type="common">Rock-inhabiting black yeast</name>
    <dbReference type="NCBI Taxonomy" id="1168221"/>
    <lineage>
        <taxon>Eukaryota</taxon>
        <taxon>Fungi</taxon>
        <taxon>Dikarya</taxon>
        <taxon>Ascomycota</taxon>
        <taxon>Pezizomycotina</taxon>
        <taxon>Dothideomycetes</taxon>
        <taxon>Dothideomycetes incertae sedis</taxon>
        <taxon>Coniosporium</taxon>
    </lineage>
</organism>
<keyword evidence="2" id="KW-1185">Reference proteome</keyword>
<protein>
    <recommendedName>
        <fullName evidence="3">F-box domain-containing protein</fullName>
    </recommendedName>
</protein>
<dbReference type="HOGENOM" id="CLU_1525059_0_0_1"/>
<name>R7Z051_CONA1</name>